<dbReference type="InterPro" id="IPR020422">
    <property type="entry name" value="TYR_PHOSPHATASE_DUAL_dom"/>
</dbReference>
<dbReference type="GO" id="GO:0005634">
    <property type="term" value="C:nucleus"/>
    <property type="evidence" value="ECO:0007669"/>
    <property type="project" value="TreeGrafter"/>
</dbReference>
<evidence type="ECO:0000256" key="2">
    <source>
        <dbReference type="ARBA" id="ARBA00013064"/>
    </source>
</evidence>
<accession>A0A369K698</accession>
<dbReference type="Proteomes" id="UP000076154">
    <property type="component" value="Unassembled WGS sequence"/>
</dbReference>
<dbReference type="InterPro" id="IPR029021">
    <property type="entry name" value="Prot-tyrosine_phosphatase-like"/>
</dbReference>
<dbReference type="PANTHER" id="PTHR45848">
    <property type="entry name" value="DUAL SPECIFICITY PROTEIN PHOSPHATASE 12 FAMILY MEMBER"/>
    <property type="match status" value="1"/>
</dbReference>
<keyword evidence="4" id="KW-0904">Protein phosphatase</keyword>
<dbReference type="FunCoup" id="A0A369K698">
    <property type="interactions" value="549"/>
</dbReference>
<organism evidence="8 9">
    <name type="scientific">Hypsizygus marmoreus</name>
    <name type="common">White beech mushroom</name>
    <name type="synonym">Agaricus marmoreus</name>
    <dbReference type="NCBI Taxonomy" id="39966"/>
    <lineage>
        <taxon>Eukaryota</taxon>
        <taxon>Fungi</taxon>
        <taxon>Dikarya</taxon>
        <taxon>Basidiomycota</taxon>
        <taxon>Agaricomycotina</taxon>
        <taxon>Agaricomycetes</taxon>
        <taxon>Agaricomycetidae</taxon>
        <taxon>Agaricales</taxon>
        <taxon>Tricholomatineae</taxon>
        <taxon>Lyophyllaceae</taxon>
        <taxon>Hypsizygus</taxon>
    </lineage>
</organism>
<dbReference type="GO" id="GO:0004725">
    <property type="term" value="F:protein tyrosine phosphatase activity"/>
    <property type="evidence" value="ECO:0007669"/>
    <property type="project" value="UniProtKB-EC"/>
</dbReference>
<evidence type="ECO:0000256" key="4">
    <source>
        <dbReference type="ARBA" id="ARBA00022912"/>
    </source>
</evidence>
<dbReference type="Gene3D" id="3.90.190.10">
    <property type="entry name" value="Protein tyrosine phosphatase superfamily"/>
    <property type="match status" value="1"/>
</dbReference>
<evidence type="ECO:0000256" key="5">
    <source>
        <dbReference type="SAM" id="MobiDB-lite"/>
    </source>
</evidence>
<evidence type="ECO:0000259" key="6">
    <source>
        <dbReference type="PROSITE" id="PS50054"/>
    </source>
</evidence>
<name>A0A369K698_HYPMA</name>
<reference evidence="8" key="1">
    <citation type="submission" date="2018-04" db="EMBL/GenBank/DDBJ databases">
        <title>Whole genome sequencing of Hypsizygus marmoreus.</title>
        <authorList>
            <person name="Choi I.-G."/>
            <person name="Min B."/>
            <person name="Kim J.-G."/>
            <person name="Kim S."/>
            <person name="Oh Y.-L."/>
            <person name="Kong W.-S."/>
            <person name="Park H."/>
            <person name="Jeong J."/>
            <person name="Song E.-S."/>
        </authorList>
    </citation>
    <scope>NUCLEOTIDE SEQUENCE [LARGE SCALE GENOMIC DNA]</scope>
    <source>
        <strain evidence="8">51987-8</strain>
    </source>
</reference>
<dbReference type="OrthoDB" id="2017893at2759"/>
<feature type="region of interest" description="Disordered" evidence="5">
    <location>
        <begin position="325"/>
        <end position="354"/>
    </location>
</feature>
<comment type="caution">
    <text evidence="8">The sequence shown here is derived from an EMBL/GenBank/DDBJ whole genome shotgun (WGS) entry which is preliminary data.</text>
</comment>
<proteinExistence type="inferred from homology"/>
<dbReference type="EC" id="3.1.3.48" evidence="2"/>
<dbReference type="InParanoid" id="A0A369K698"/>
<dbReference type="PROSITE" id="PS50056">
    <property type="entry name" value="TYR_PHOSPHATASE_2"/>
    <property type="match status" value="1"/>
</dbReference>
<feature type="region of interest" description="Disordered" evidence="5">
    <location>
        <begin position="214"/>
        <end position="312"/>
    </location>
</feature>
<feature type="compositionally biased region" description="Acidic residues" evidence="5">
    <location>
        <begin position="327"/>
        <end position="336"/>
    </location>
</feature>
<dbReference type="EMBL" id="LUEZ02000009">
    <property type="protein sequence ID" value="RDB30141.1"/>
    <property type="molecule type" value="Genomic_DNA"/>
</dbReference>
<feature type="compositionally biased region" description="Polar residues" evidence="5">
    <location>
        <begin position="270"/>
        <end position="284"/>
    </location>
</feature>
<feature type="compositionally biased region" description="Polar residues" evidence="5">
    <location>
        <begin position="337"/>
        <end position="354"/>
    </location>
</feature>
<feature type="domain" description="Tyrosine-protein phosphatase" evidence="6">
    <location>
        <begin position="2"/>
        <end position="142"/>
    </location>
</feature>
<dbReference type="Pfam" id="PF00782">
    <property type="entry name" value="DSPc"/>
    <property type="match status" value="1"/>
</dbReference>
<evidence type="ECO:0000256" key="1">
    <source>
        <dbReference type="ARBA" id="ARBA00008601"/>
    </source>
</evidence>
<dbReference type="InterPro" id="IPR016130">
    <property type="entry name" value="Tyr_Pase_AS"/>
</dbReference>
<dbReference type="InterPro" id="IPR000387">
    <property type="entry name" value="Tyr_Pase_dom"/>
</dbReference>
<dbReference type="STRING" id="39966.A0A369K698"/>
<dbReference type="PROSITE" id="PS00383">
    <property type="entry name" value="TYR_PHOSPHATASE_1"/>
    <property type="match status" value="1"/>
</dbReference>
<dbReference type="PANTHER" id="PTHR45848:SF4">
    <property type="entry name" value="DUAL SPECIFICITY PROTEIN PHOSPHATASE 12"/>
    <property type="match status" value="1"/>
</dbReference>
<evidence type="ECO:0000313" key="9">
    <source>
        <dbReference type="Proteomes" id="UP000076154"/>
    </source>
</evidence>
<evidence type="ECO:0000259" key="7">
    <source>
        <dbReference type="PROSITE" id="PS50056"/>
    </source>
</evidence>
<keyword evidence="9" id="KW-1185">Reference proteome</keyword>
<comment type="similarity">
    <text evidence="1">Belongs to the protein-tyrosine phosphatase family. Non-receptor class dual specificity subfamily.</text>
</comment>
<dbReference type="InterPro" id="IPR000340">
    <property type="entry name" value="Dual-sp_phosphatase_cat-dom"/>
</dbReference>
<dbReference type="AlphaFoldDB" id="A0A369K698"/>
<dbReference type="SMART" id="SM00195">
    <property type="entry name" value="DSPc"/>
    <property type="match status" value="1"/>
</dbReference>
<feature type="domain" description="Tyrosine specific protein phosphatases" evidence="7">
    <location>
        <begin position="63"/>
        <end position="123"/>
    </location>
</feature>
<dbReference type="SUPFAM" id="SSF52799">
    <property type="entry name" value="(Phosphotyrosine protein) phosphatases II"/>
    <property type="match status" value="1"/>
</dbReference>
<dbReference type="CDD" id="cd14498">
    <property type="entry name" value="DSP"/>
    <property type="match status" value="1"/>
</dbReference>
<sequence length="518" mass="56915">MSMDEVTPGLWIGDLPSALDVEELKAHGIYSILSAMRGGLTIKETFNRHQVLLDDTEDADILRHLLPSIHFIQAELDKGRGVLVHCHAGVSRSATVVAAYLMYSRNLDTENALEMIRDVRPNIEPNQGFLRQLEIFHEARFKISRRDKTTRMYYMERALEEVMNGDGSPPETEMFAKFPHTPSDSTPNTPGAPRRRIRCKMCRHELATREHMLDHGQLGPPTPASRTPAVSRRPSAKIPHRPSMSQARPTVGGIAESRPRRSSVLADSFAMSTIGTEENGSVDTVRTKGYPSLPPRRRSSSEKSGFRTLPEVPYGVEDVASLSMSALDDESDEEDSTQAPRTKSTPNILNSSGMSDETAKMIGRRMSDAVFSPLATIDMSGHTPGEGPTSTSASEVVHTTFISPSELAAELYANPKLAGLRNPLAMSMTPMQPASKPPIQISPPILANPKCSGYFVEPMKWMEPFLETGQLAGKIICPNPKCGAKLGNYDWAGVCCGCKEWVIPGFCINRSKVDEIVK</sequence>
<protein>
    <recommendedName>
        <fullName evidence="2">protein-tyrosine-phosphatase</fullName>
        <ecNumber evidence="2">3.1.3.48</ecNumber>
    </recommendedName>
</protein>
<keyword evidence="3" id="KW-0378">Hydrolase</keyword>
<dbReference type="GO" id="GO:0008138">
    <property type="term" value="F:protein tyrosine/serine/threonine phosphatase activity"/>
    <property type="evidence" value="ECO:0007669"/>
    <property type="project" value="TreeGrafter"/>
</dbReference>
<dbReference type="PROSITE" id="PS50054">
    <property type="entry name" value="TYR_PHOSPHATASE_DUAL"/>
    <property type="match status" value="1"/>
</dbReference>
<evidence type="ECO:0000256" key="3">
    <source>
        <dbReference type="ARBA" id="ARBA00022801"/>
    </source>
</evidence>
<gene>
    <name evidence="8" type="primary">yvh1_0</name>
    <name evidence="8" type="ORF">Hypma_014142</name>
</gene>
<evidence type="ECO:0000313" key="8">
    <source>
        <dbReference type="EMBL" id="RDB30141.1"/>
    </source>
</evidence>